<reference evidence="1 2" key="1">
    <citation type="journal article" date="2019" name="Sci. Rep.">
        <title>Orb-weaving spider Araneus ventricosus genome elucidates the spidroin gene catalogue.</title>
        <authorList>
            <person name="Kono N."/>
            <person name="Nakamura H."/>
            <person name="Ohtoshi R."/>
            <person name="Moran D.A.P."/>
            <person name="Shinohara A."/>
            <person name="Yoshida Y."/>
            <person name="Fujiwara M."/>
            <person name="Mori M."/>
            <person name="Tomita M."/>
            <person name="Arakawa K."/>
        </authorList>
    </citation>
    <scope>NUCLEOTIDE SEQUENCE [LARGE SCALE GENOMIC DNA]</scope>
</reference>
<dbReference type="EMBL" id="BGPR01005857">
    <property type="protein sequence ID" value="GBN14050.1"/>
    <property type="molecule type" value="Genomic_DNA"/>
</dbReference>
<dbReference type="Proteomes" id="UP000499080">
    <property type="component" value="Unassembled WGS sequence"/>
</dbReference>
<keyword evidence="2" id="KW-1185">Reference proteome</keyword>
<gene>
    <name evidence="1" type="ORF">AVEN_109130_1</name>
</gene>
<dbReference type="OrthoDB" id="6434684at2759"/>
<sequence>MHDANSLKEGSFFATLSIRKQIAALLDLESVRESLSATLRQINEHLYDIPDSVSDLTDGELYKEKRRELFNDHDISLIMNTD</sequence>
<name>A0A4Y2LIN7_ARAVE</name>
<comment type="caution">
    <text evidence="1">The sequence shown here is derived from an EMBL/GenBank/DDBJ whole genome shotgun (WGS) entry which is preliminary data.</text>
</comment>
<dbReference type="AlphaFoldDB" id="A0A4Y2LIN7"/>
<accession>A0A4Y2LIN7</accession>
<organism evidence="1 2">
    <name type="scientific">Araneus ventricosus</name>
    <name type="common">Orbweaver spider</name>
    <name type="synonym">Epeira ventricosa</name>
    <dbReference type="NCBI Taxonomy" id="182803"/>
    <lineage>
        <taxon>Eukaryota</taxon>
        <taxon>Metazoa</taxon>
        <taxon>Ecdysozoa</taxon>
        <taxon>Arthropoda</taxon>
        <taxon>Chelicerata</taxon>
        <taxon>Arachnida</taxon>
        <taxon>Araneae</taxon>
        <taxon>Araneomorphae</taxon>
        <taxon>Entelegynae</taxon>
        <taxon>Araneoidea</taxon>
        <taxon>Araneidae</taxon>
        <taxon>Araneus</taxon>
    </lineage>
</organism>
<evidence type="ECO:0000313" key="1">
    <source>
        <dbReference type="EMBL" id="GBN14050.1"/>
    </source>
</evidence>
<evidence type="ECO:0000313" key="2">
    <source>
        <dbReference type="Proteomes" id="UP000499080"/>
    </source>
</evidence>
<protein>
    <submittedName>
        <fullName evidence="1">Uncharacterized protein</fullName>
    </submittedName>
</protein>
<proteinExistence type="predicted"/>